<evidence type="ECO:0000256" key="2">
    <source>
        <dbReference type="SAM" id="MobiDB-lite"/>
    </source>
</evidence>
<proteinExistence type="predicted"/>
<keyword evidence="1" id="KW-0694">RNA-binding</keyword>
<dbReference type="OrthoDB" id="4726at2759"/>
<name>B0CY58_LACBS</name>
<feature type="compositionally biased region" description="Basic and acidic residues" evidence="2">
    <location>
        <begin position="51"/>
        <end position="60"/>
    </location>
</feature>
<dbReference type="HOGENOM" id="CLU_084279_0_0_1"/>
<dbReference type="GO" id="GO:0003723">
    <property type="term" value="F:RNA binding"/>
    <property type="evidence" value="ECO:0007669"/>
    <property type="project" value="UniProtKB-UniRule"/>
</dbReference>
<gene>
    <name evidence="4" type="ORF">LACBIDRAFT_311735</name>
</gene>
<dbReference type="SUPFAM" id="SSF54928">
    <property type="entry name" value="RNA-binding domain, RBD"/>
    <property type="match status" value="1"/>
</dbReference>
<feature type="region of interest" description="Disordered" evidence="2">
    <location>
        <begin position="1"/>
        <end position="60"/>
    </location>
</feature>
<keyword evidence="5" id="KW-1185">Reference proteome</keyword>
<dbReference type="KEGG" id="lbc:LACBIDRAFT_311735"/>
<protein>
    <submittedName>
        <fullName evidence="4">Predicted protein</fullName>
    </submittedName>
</protein>
<dbReference type="EMBL" id="DS547094">
    <property type="protein sequence ID" value="EDR12834.1"/>
    <property type="molecule type" value="Genomic_DNA"/>
</dbReference>
<dbReference type="Proteomes" id="UP000001194">
    <property type="component" value="Unassembled WGS sequence"/>
</dbReference>
<feature type="compositionally biased region" description="Basic and acidic residues" evidence="2">
    <location>
        <begin position="31"/>
        <end position="44"/>
    </location>
</feature>
<dbReference type="InterPro" id="IPR035979">
    <property type="entry name" value="RBD_domain_sf"/>
</dbReference>
<dbReference type="RefSeq" id="XP_001877098.1">
    <property type="nucleotide sequence ID" value="XM_001877063.1"/>
</dbReference>
<evidence type="ECO:0000313" key="4">
    <source>
        <dbReference type="EMBL" id="EDR12834.1"/>
    </source>
</evidence>
<dbReference type="InParanoid" id="B0CY58"/>
<feature type="domain" description="RRM" evidence="3">
    <location>
        <begin position="67"/>
        <end position="155"/>
    </location>
</feature>
<dbReference type="AlphaFoldDB" id="B0CY58"/>
<dbReference type="SMART" id="SM00360">
    <property type="entry name" value="RRM"/>
    <property type="match status" value="1"/>
</dbReference>
<dbReference type="CDD" id="cd00590">
    <property type="entry name" value="RRM_SF"/>
    <property type="match status" value="1"/>
</dbReference>
<evidence type="ECO:0000259" key="3">
    <source>
        <dbReference type="PROSITE" id="PS50102"/>
    </source>
</evidence>
<dbReference type="STRING" id="486041.B0CY58"/>
<dbReference type="Gene3D" id="3.30.70.330">
    <property type="match status" value="1"/>
</dbReference>
<dbReference type="GeneID" id="6072507"/>
<dbReference type="InterPro" id="IPR000504">
    <property type="entry name" value="RRM_dom"/>
</dbReference>
<evidence type="ECO:0000313" key="5">
    <source>
        <dbReference type="Proteomes" id="UP000001194"/>
    </source>
</evidence>
<reference evidence="4 5" key="1">
    <citation type="journal article" date="2008" name="Nature">
        <title>The genome of Laccaria bicolor provides insights into mycorrhizal symbiosis.</title>
        <authorList>
            <person name="Martin F."/>
            <person name="Aerts A."/>
            <person name="Ahren D."/>
            <person name="Brun A."/>
            <person name="Danchin E.G.J."/>
            <person name="Duchaussoy F."/>
            <person name="Gibon J."/>
            <person name="Kohler A."/>
            <person name="Lindquist E."/>
            <person name="Pereda V."/>
            <person name="Salamov A."/>
            <person name="Shapiro H.J."/>
            <person name="Wuyts J."/>
            <person name="Blaudez D."/>
            <person name="Buee M."/>
            <person name="Brokstein P."/>
            <person name="Canbaeck B."/>
            <person name="Cohen D."/>
            <person name="Courty P.E."/>
            <person name="Coutinho P.M."/>
            <person name="Delaruelle C."/>
            <person name="Detter J.C."/>
            <person name="Deveau A."/>
            <person name="DiFazio S."/>
            <person name="Duplessis S."/>
            <person name="Fraissinet-Tachet L."/>
            <person name="Lucic E."/>
            <person name="Frey-Klett P."/>
            <person name="Fourrey C."/>
            <person name="Feussner I."/>
            <person name="Gay G."/>
            <person name="Grimwood J."/>
            <person name="Hoegger P.J."/>
            <person name="Jain P."/>
            <person name="Kilaru S."/>
            <person name="Labbe J."/>
            <person name="Lin Y.C."/>
            <person name="Legue V."/>
            <person name="Le Tacon F."/>
            <person name="Marmeisse R."/>
            <person name="Melayah D."/>
            <person name="Montanini B."/>
            <person name="Muratet M."/>
            <person name="Nehls U."/>
            <person name="Niculita-Hirzel H."/>
            <person name="Oudot-Le Secq M.P."/>
            <person name="Peter M."/>
            <person name="Quesneville H."/>
            <person name="Rajashekar B."/>
            <person name="Reich M."/>
            <person name="Rouhier N."/>
            <person name="Schmutz J."/>
            <person name="Yin T."/>
            <person name="Chalot M."/>
            <person name="Henrissat B."/>
            <person name="Kuees U."/>
            <person name="Lucas S."/>
            <person name="Van de Peer Y."/>
            <person name="Podila G.K."/>
            <person name="Polle A."/>
            <person name="Pukkila P.J."/>
            <person name="Richardson P.M."/>
            <person name="Rouze P."/>
            <person name="Sanders I.R."/>
            <person name="Stajich J.E."/>
            <person name="Tunlid A."/>
            <person name="Tuskan G."/>
            <person name="Grigoriev I.V."/>
        </authorList>
    </citation>
    <scope>NUCLEOTIDE SEQUENCE [LARGE SCALE GENOMIC DNA]</scope>
    <source>
        <strain evidence="5">S238N-H82 / ATCC MYA-4686</strain>
    </source>
</reference>
<organism evidence="5">
    <name type="scientific">Laccaria bicolor (strain S238N-H82 / ATCC MYA-4686)</name>
    <name type="common">Bicoloured deceiver</name>
    <name type="synonym">Laccaria laccata var. bicolor</name>
    <dbReference type="NCBI Taxonomy" id="486041"/>
    <lineage>
        <taxon>Eukaryota</taxon>
        <taxon>Fungi</taxon>
        <taxon>Dikarya</taxon>
        <taxon>Basidiomycota</taxon>
        <taxon>Agaricomycotina</taxon>
        <taxon>Agaricomycetes</taxon>
        <taxon>Agaricomycetidae</taxon>
        <taxon>Agaricales</taxon>
        <taxon>Agaricineae</taxon>
        <taxon>Hydnangiaceae</taxon>
        <taxon>Laccaria</taxon>
    </lineage>
</organism>
<accession>B0CY58</accession>
<evidence type="ECO:0000256" key="1">
    <source>
        <dbReference type="PROSITE-ProRule" id="PRU00176"/>
    </source>
</evidence>
<dbReference type="InterPro" id="IPR012677">
    <property type="entry name" value="Nucleotide-bd_a/b_plait_sf"/>
</dbReference>
<dbReference type="PROSITE" id="PS50102">
    <property type="entry name" value="RRM"/>
    <property type="match status" value="1"/>
</dbReference>
<sequence>MLTRWPSKKLAPEARKRLFGKFTQPRKGRKAKVDPVAKEEDAKQSKKARTKKESAEKTQSKRLTDPSYIYVGNLRSGITQERLQFAFTKFGPIKQTLIRVSMGCAVTNVPAQVRGPRDRRYATIDFFSPIAARKALVMNGTILDGCQLVVTLSAADLPEVRDMVNQRLSTMRAHLTPETAQGGKSTPLTLQPTERFHDFGEAQSDRHNIFGLSFTKCVA</sequence>
<dbReference type="Pfam" id="PF00076">
    <property type="entry name" value="RRM_1"/>
    <property type="match status" value="1"/>
</dbReference>